<dbReference type="InterPro" id="IPR001387">
    <property type="entry name" value="Cro/C1-type_HTH"/>
</dbReference>
<dbReference type="EMBL" id="JAAVXB010000003">
    <property type="protein sequence ID" value="NKF22103.1"/>
    <property type="molecule type" value="Genomic_DNA"/>
</dbReference>
<dbReference type="InterPro" id="IPR041413">
    <property type="entry name" value="MLTR_LBD"/>
</dbReference>
<evidence type="ECO:0000313" key="3">
    <source>
        <dbReference type="Proteomes" id="UP000653472"/>
    </source>
</evidence>
<proteinExistence type="predicted"/>
<protein>
    <submittedName>
        <fullName evidence="2">Helix-turn-helix domain-containing protein</fullName>
    </submittedName>
</protein>
<name>A0A970B5U9_9GAMM</name>
<organism evidence="2 3">
    <name type="scientific">Solimonas marina</name>
    <dbReference type="NCBI Taxonomy" id="2714601"/>
    <lineage>
        <taxon>Bacteria</taxon>
        <taxon>Pseudomonadati</taxon>
        <taxon>Pseudomonadota</taxon>
        <taxon>Gammaproteobacteria</taxon>
        <taxon>Nevskiales</taxon>
        <taxon>Nevskiaceae</taxon>
        <taxon>Solimonas</taxon>
    </lineage>
</organism>
<dbReference type="Pfam" id="PF13560">
    <property type="entry name" value="HTH_31"/>
    <property type="match status" value="1"/>
</dbReference>
<feature type="domain" description="HTH cro/C1-type" evidence="1">
    <location>
        <begin position="23"/>
        <end position="92"/>
    </location>
</feature>
<dbReference type="PANTHER" id="PTHR35010:SF2">
    <property type="entry name" value="BLL4672 PROTEIN"/>
    <property type="match status" value="1"/>
</dbReference>
<dbReference type="RefSeq" id="WP_168147353.1">
    <property type="nucleotide sequence ID" value="NZ_JAAVXB010000003.1"/>
</dbReference>
<evidence type="ECO:0000259" key="1">
    <source>
        <dbReference type="SMART" id="SM00530"/>
    </source>
</evidence>
<evidence type="ECO:0000313" key="2">
    <source>
        <dbReference type="EMBL" id="NKF22103.1"/>
    </source>
</evidence>
<keyword evidence="3" id="KW-1185">Reference proteome</keyword>
<sequence length="285" mass="31112">MTTNTLASLPPVVPEPAVSLGSFLRDRRARLQPEAAARGRRRTPGLRREEVAARAAVSVTWYTWLEQGRGGAPSEEVLERLARALELDAAGREMLFLLAQQRPPPLTPARAASVPSALQHVLDAMPLSPALVKTPAWDVVAWNRAATAVLTDYGKVMPNERNTLRRLVLDATHRDRLPDWEDNVRFAIGVFRVDVARAGGSPEADALIAELLAASEDFRRLWAENDVRHHGTGRKRFLHPEVGAVTFETAAFAVEGADGLTMIVFTPATAEDAVKVEALVDGEPE</sequence>
<dbReference type="CDD" id="cd00093">
    <property type="entry name" value="HTH_XRE"/>
    <property type="match status" value="1"/>
</dbReference>
<dbReference type="PANTHER" id="PTHR35010">
    <property type="entry name" value="BLL4672 PROTEIN-RELATED"/>
    <property type="match status" value="1"/>
</dbReference>
<dbReference type="Pfam" id="PF17765">
    <property type="entry name" value="MLTR_LBD"/>
    <property type="match status" value="1"/>
</dbReference>
<dbReference type="GO" id="GO:0003677">
    <property type="term" value="F:DNA binding"/>
    <property type="evidence" value="ECO:0007669"/>
    <property type="project" value="InterPro"/>
</dbReference>
<comment type="caution">
    <text evidence="2">The sequence shown here is derived from an EMBL/GenBank/DDBJ whole genome shotgun (WGS) entry which is preliminary data.</text>
</comment>
<accession>A0A970B5U9</accession>
<dbReference type="Gene3D" id="3.30.450.180">
    <property type="match status" value="1"/>
</dbReference>
<dbReference type="InterPro" id="IPR010982">
    <property type="entry name" value="Lambda_DNA-bd_dom_sf"/>
</dbReference>
<dbReference type="AlphaFoldDB" id="A0A970B5U9"/>
<gene>
    <name evidence="2" type="ORF">G7Y82_07220</name>
</gene>
<dbReference type="SUPFAM" id="SSF47413">
    <property type="entry name" value="lambda repressor-like DNA-binding domains"/>
    <property type="match status" value="1"/>
</dbReference>
<reference evidence="2" key="1">
    <citation type="submission" date="2020-03" db="EMBL/GenBank/DDBJ databases">
        <title>Solimonas marina sp. nov., isolated from deep seawater of the Pacific Ocean.</title>
        <authorList>
            <person name="Liu X."/>
            <person name="Lai Q."/>
            <person name="Sun F."/>
            <person name="Gai Y."/>
            <person name="Li G."/>
            <person name="Shao Z."/>
        </authorList>
    </citation>
    <scope>NUCLEOTIDE SEQUENCE</scope>
    <source>
        <strain evidence="2">C16B3</strain>
    </source>
</reference>
<dbReference type="Proteomes" id="UP000653472">
    <property type="component" value="Unassembled WGS sequence"/>
</dbReference>
<dbReference type="Gene3D" id="1.10.260.40">
    <property type="entry name" value="lambda repressor-like DNA-binding domains"/>
    <property type="match status" value="1"/>
</dbReference>
<dbReference type="SMART" id="SM00530">
    <property type="entry name" value="HTH_XRE"/>
    <property type="match status" value="1"/>
</dbReference>